<evidence type="ECO:0000256" key="5">
    <source>
        <dbReference type="ARBA" id="ARBA00023134"/>
    </source>
</evidence>
<feature type="coiled-coil region" evidence="9">
    <location>
        <begin position="166"/>
        <end position="196"/>
    </location>
</feature>
<dbReference type="InterPro" id="IPR030394">
    <property type="entry name" value="G_HFLX_dom"/>
</dbReference>
<keyword evidence="5 6" id="KW-0342">GTP-binding</keyword>
<dbReference type="InterPro" id="IPR027417">
    <property type="entry name" value="P-loop_NTPase"/>
</dbReference>
<comment type="cofactor">
    <cofactor evidence="8">
        <name>Mg(2+)</name>
        <dbReference type="ChEBI" id="CHEBI:18420"/>
    </cofactor>
</comment>
<comment type="subunit">
    <text evidence="6">Monomer. Associates with the 50S ribosomal subunit.</text>
</comment>
<dbReference type="InterPro" id="IPR042108">
    <property type="entry name" value="GTPase_HflX_N_sf"/>
</dbReference>
<evidence type="ECO:0000256" key="6">
    <source>
        <dbReference type="HAMAP-Rule" id="MF_00900"/>
    </source>
</evidence>
<keyword evidence="1 6" id="KW-0963">Cytoplasm</keyword>
<feature type="binding site" evidence="7">
    <location>
        <begin position="253"/>
        <end position="256"/>
    </location>
    <ligand>
        <name>GTP</name>
        <dbReference type="ChEBI" id="CHEBI:37565"/>
    </ligand>
</feature>
<evidence type="ECO:0000256" key="4">
    <source>
        <dbReference type="ARBA" id="ARBA00022842"/>
    </source>
</evidence>
<gene>
    <name evidence="6" type="primary">hflX</name>
    <name evidence="11" type="ORF">BG262_05400</name>
</gene>
<evidence type="ECO:0000256" key="8">
    <source>
        <dbReference type="PIRSR" id="PIRSR006809-2"/>
    </source>
</evidence>
<dbReference type="RefSeq" id="WP_070788389.1">
    <property type="nucleotide sequence ID" value="NZ_MKIQ01000028.1"/>
</dbReference>
<organism evidence="11 12">
    <name type="scientific">Floricoccus penangensis</name>
    <dbReference type="NCBI Taxonomy" id="1859475"/>
    <lineage>
        <taxon>Bacteria</taxon>
        <taxon>Bacillati</taxon>
        <taxon>Bacillota</taxon>
        <taxon>Bacilli</taxon>
        <taxon>Lactobacillales</taxon>
        <taxon>Streptococcaceae</taxon>
        <taxon>Floricoccus</taxon>
    </lineage>
</organism>
<keyword evidence="3 6" id="KW-0547">Nucleotide-binding</keyword>
<dbReference type="Proteomes" id="UP000177273">
    <property type="component" value="Unassembled WGS sequence"/>
</dbReference>
<dbReference type="InterPro" id="IPR006073">
    <property type="entry name" value="GTP-bd"/>
</dbReference>
<reference evidence="12" key="1">
    <citation type="submission" date="2016-09" db="EMBL/GenBank/DDBJ databases">
        <title>Draft genome sequence of a novel species of the family Streptococcaceae isolated from flowers.</title>
        <authorList>
            <person name="Chuah L.-O."/>
            <person name="Yap K.-P."/>
            <person name="Thong K.L."/>
            <person name="Liong M.T."/>
            <person name="Ahmad R."/>
            <person name="Rusul G."/>
        </authorList>
    </citation>
    <scope>NUCLEOTIDE SEQUENCE [LARGE SCALE GENOMIC DNA]</scope>
    <source>
        <strain evidence="12">HibF3</strain>
    </source>
</reference>
<feature type="domain" description="Hflx-type G" evidence="10">
    <location>
        <begin position="200"/>
        <end position="361"/>
    </location>
</feature>
<dbReference type="AlphaFoldDB" id="A0A9Q5JGG8"/>
<comment type="function">
    <text evidence="6">GTPase that associates with the 50S ribosomal subunit and may have a role during protein synthesis or ribosome biogenesis.</text>
</comment>
<sequence>MIETEVKKERVAIVGVETEANYKTFSVSMDELASLVTTAGGEVILDFTQKRERADGRYLVGKGKLEEIKQNIEADEIDTVVFNERLSPRQNMNLEEYLGVKVIDRMQLILDIFAARAKSYEGMLQVELAQLKYMLPRLVGKGIALSRQAGGIGSRGPGESQLEMDRRYIRTRIENIEKALKKAEKTRLNIRQKRQKSGVFRIGLIGYTNAGKSSIFNALTDKIQYEKDELFATLDATTKDFSLKDDFIATLTDTVGFIQDLPTELVDAFKSTLEESSDVDLLIHVIDASNPDHEIHEDTVKKIMSDLDVSDIPVLNVYNKADLTGNDFTPTVYPHILISAKNKDDIKKLKETIVDLLQEVFVPFTIKLPYSESYKLPDLKKITLLEEVDELDDSYKIKGSIAKNQEWRIEDYEHI</sequence>
<dbReference type="GO" id="GO:0003924">
    <property type="term" value="F:GTPase activity"/>
    <property type="evidence" value="ECO:0007669"/>
    <property type="project" value="UniProtKB-UniRule"/>
</dbReference>
<feature type="binding site" evidence="7">
    <location>
        <begin position="206"/>
        <end position="213"/>
    </location>
    <ligand>
        <name>GTP</name>
        <dbReference type="ChEBI" id="CHEBI:37565"/>
    </ligand>
</feature>
<keyword evidence="12" id="KW-1185">Reference proteome</keyword>
<dbReference type="Gene3D" id="6.10.250.2860">
    <property type="match status" value="1"/>
</dbReference>
<feature type="binding site" evidence="7">
    <location>
        <begin position="339"/>
        <end position="341"/>
    </location>
    <ligand>
        <name>GTP</name>
        <dbReference type="ChEBI" id="CHEBI:37565"/>
    </ligand>
</feature>
<evidence type="ECO:0000256" key="9">
    <source>
        <dbReference type="SAM" id="Coils"/>
    </source>
</evidence>
<dbReference type="InterPro" id="IPR032305">
    <property type="entry name" value="GTP-bd_M"/>
</dbReference>
<dbReference type="GO" id="GO:0005525">
    <property type="term" value="F:GTP binding"/>
    <property type="evidence" value="ECO:0007669"/>
    <property type="project" value="UniProtKB-UniRule"/>
</dbReference>
<name>A0A9Q5JGG8_9LACT</name>
<dbReference type="EMBL" id="MKIQ01000028">
    <property type="protein sequence ID" value="OFI46452.1"/>
    <property type="molecule type" value="Genomic_DNA"/>
</dbReference>
<dbReference type="SUPFAM" id="SSF52540">
    <property type="entry name" value="P-loop containing nucleoside triphosphate hydrolases"/>
    <property type="match status" value="1"/>
</dbReference>
<dbReference type="PRINTS" id="PR00326">
    <property type="entry name" value="GTP1OBG"/>
</dbReference>
<dbReference type="PANTHER" id="PTHR10229:SF0">
    <property type="entry name" value="GTP-BINDING PROTEIN 6-RELATED"/>
    <property type="match status" value="1"/>
</dbReference>
<comment type="caution">
    <text evidence="11">The sequence shown here is derived from an EMBL/GenBank/DDBJ whole genome shotgun (WGS) entry which is preliminary data.</text>
</comment>
<proteinExistence type="inferred from homology"/>
<dbReference type="NCBIfam" id="TIGR03156">
    <property type="entry name" value="GTP_HflX"/>
    <property type="match status" value="1"/>
</dbReference>
<dbReference type="PANTHER" id="PTHR10229">
    <property type="entry name" value="GTP-BINDING PROTEIN HFLX"/>
    <property type="match status" value="1"/>
</dbReference>
<dbReference type="Gene3D" id="3.40.50.300">
    <property type="entry name" value="P-loop containing nucleotide triphosphate hydrolases"/>
    <property type="match status" value="1"/>
</dbReference>
<dbReference type="Pfam" id="PF01926">
    <property type="entry name" value="MMR_HSR1"/>
    <property type="match status" value="1"/>
</dbReference>
<feature type="binding site" evidence="7">
    <location>
        <begin position="231"/>
        <end position="235"/>
    </location>
    <ligand>
        <name>GTP</name>
        <dbReference type="ChEBI" id="CHEBI:37565"/>
    </ligand>
</feature>
<evidence type="ECO:0000313" key="11">
    <source>
        <dbReference type="EMBL" id="OFI46452.1"/>
    </source>
</evidence>
<comment type="similarity">
    <text evidence="6">Belongs to the TRAFAC class OBG-HflX-like GTPase superfamily. HflX GTPase family.</text>
</comment>
<evidence type="ECO:0000259" key="10">
    <source>
        <dbReference type="PROSITE" id="PS51705"/>
    </source>
</evidence>
<comment type="subcellular location">
    <subcellularLocation>
        <location evidence="6">Cytoplasm</location>
    </subcellularLocation>
    <text evidence="6">May associate with membranes.</text>
</comment>
<feature type="binding site" evidence="7">
    <location>
        <begin position="319"/>
        <end position="322"/>
    </location>
    <ligand>
        <name>GTP</name>
        <dbReference type="ChEBI" id="CHEBI:37565"/>
    </ligand>
</feature>
<dbReference type="GO" id="GO:0005737">
    <property type="term" value="C:cytoplasm"/>
    <property type="evidence" value="ECO:0007669"/>
    <property type="project" value="UniProtKB-SubCell"/>
</dbReference>
<keyword evidence="9" id="KW-0175">Coiled coil</keyword>
<dbReference type="Pfam" id="PF16360">
    <property type="entry name" value="GTP-bdg_M"/>
    <property type="match status" value="1"/>
</dbReference>
<dbReference type="Gene3D" id="3.40.50.11060">
    <property type="entry name" value="GTPase HflX, N-terminal domain"/>
    <property type="match status" value="1"/>
</dbReference>
<dbReference type="OrthoDB" id="9812272at2"/>
<protein>
    <recommendedName>
        <fullName evidence="6">GTPase HflX</fullName>
    </recommendedName>
    <alternativeName>
        <fullName evidence="6">GTP-binding protein HflX</fullName>
    </alternativeName>
</protein>
<dbReference type="Pfam" id="PF13167">
    <property type="entry name" value="GTP-bdg_N"/>
    <property type="match status" value="1"/>
</dbReference>
<feature type="binding site" evidence="8">
    <location>
        <position position="213"/>
    </location>
    <ligand>
        <name>Mg(2+)</name>
        <dbReference type="ChEBI" id="CHEBI:18420"/>
    </ligand>
</feature>
<feature type="binding site" evidence="8">
    <location>
        <position position="233"/>
    </location>
    <ligand>
        <name>Mg(2+)</name>
        <dbReference type="ChEBI" id="CHEBI:18420"/>
    </ligand>
</feature>
<accession>A0A9Q5JGG8</accession>
<evidence type="ECO:0000256" key="1">
    <source>
        <dbReference type="ARBA" id="ARBA00022490"/>
    </source>
</evidence>
<dbReference type="PIRSF" id="PIRSF006809">
    <property type="entry name" value="GTP-binding_hflX_prd"/>
    <property type="match status" value="1"/>
</dbReference>
<evidence type="ECO:0000313" key="12">
    <source>
        <dbReference type="Proteomes" id="UP000177273"/>
    </source>
</evidence>
<dbReference type="PROSITE" id="PS51705">
    <property type="entry name" value="G_HFLX"/>
    <property type="match status" value="1"/>
</dbReference>
<keyword evidence="4 8" id="KW-0460">Magnesium</keyword>
<dbReference type="FunFam" id="3.40.50.11060:FF:000001">
    <property type="entry name" value="GTPase HflX"/>
    <property type="match status" value="1"/>
</dbReference>
<dbReference type="HAMAP" id="MF_00900">
    <property type="entry name" value="GTPase_HflX"/>
    <property type="match status" value="1"/>
</dbReference>
<dbReference type="GO" id="GO:0046872">
    <property type="term" value="F:metal ion binding"/>
    <property type="evidence" value="ECO:0007669"/>
    <property type="project" value="UniProtKB-KW"/>
</dbReference>
<evidence type="ECO:0000256" key="3">
    <source>
        <dbReference type="ARBA" id="ARBA00022741"/>
    </source>
</evidence>
<dbReference type="GO" id="GO:0043022">
    <property type="term" value="F:ribosome binding"/>
    <property type="evidence" value="ECO:0007669"/>
    <property type="project" value="TreeGrafter"/>
</dbReference>
<keyword evidence="2 8" id="KW-0479">Metal-binding</keyword>
<evidence type="ECO:0000256" key="2">
    <source>
        <dbReference type="ARBA" id="ARBA00022723"/>
    </source>
</evidence>
<dbReference type="CDD" id="cd01878">
    <property type="entry name" value="HflX"/>
    <property type="match status" value="1"/>
</dbReference>
<dbReference type="InterPro" id="IPR025121">
    <property type="entry name" value="GTPase_HflX_N"/>
</dbReference>
<dbReference type="InterPro" id="IPR016496">
    <property type="entry name" value="GTPase_HflX"/>
</dbReference>
<evidence type="ECO:0000256" key="7">
    <source>
        <dbReference type="PIRSR" id="PIRSR006809-1"/>
    </source>
</evidence>